<evidence type="ECO:0000313" key="3">
    <source>
        <dbReference type="EMBL" id="CAD8433564.1"/>
    </source>
</evidence>
<feature type="domain" description="CREG-like beta-barrel" evidence="2">
    <location>
        <begin position="65"/>
        <end position="211"/>
    </location>
</feature>
<dbReference type="AlphaFoldDB" id="A0A7S0CTT5"/>
<dbReference type="Gene3D" id="2.30.110.10">
    <property type="entry name" value="Electron Transport, Fmn-binding Protein, Chain A"/>
    <property type="match status" value="1"/>
</dbReference>
<dbReference type="InterPro" id="IPR037119">
    <property type="entry name" value="Haem_oxidase_HugZ-like_sf"/>
</dbReference>
<dbReference type="PANTHER" id="PTHR13343:SF22">
    <property type="entry name" value="GLUTAMYL-TRNA REDUCTASE-BINDING PROTEIN, CHLOROPLASTIC"/>
    <property type="match status" value="1"/>
</dbReference>
<sequence>MAAMSCAAPATACVARARTLARRSGTSTASRPVSRRAPAAPRAVADVSADAQALEVNLADSLRPSSAECAKTLVAIADTGTLATTGDDGVALGTFASYVVTKSGDVVLRMRADAVHTANVAREPRCSLYVQPTTQPPGVISRATLIGALHKLDDDDVESQKAAAQYDETHGAGVGVDAAGVGDEYYRLVVDRVFYVGGLGSDKRAEVVTAEAFADAVADPLCKHANKIVDATNGDRYEDVMNFARASLPEDVEPAEARMLWVDKLGFDVRVVTGGNGKVKVLDVRLPFPAPANTQQEALSSLTMLAQTLWEEEKQYQPVPVPREPKEEKDE</sequence>
<evidence type="ECO:0008006" key="4">
    <source>
        <dbReference type="Google" id="ProtNLM"/>
    </source>
</evidence>
<dbReference type="InterPro" id="IPR012349">
    <property type="entry name" value="Split_barrel_FMN-bd"/>
</dbReference>
<evidence type="ECO:0000259" key="2">
    <source>
        <dbReference type="Pfam" id="PF13883"/>
    </source>
</evidence>
<dbReference type="GO" id="GO:0005737">
    <property type="term" value="C:cytoplasm"/>
    <property type="evidence" value="ECO:0007669"/>
    <property type="project" value="UniProtKB-ARBA"/>
</dbReference>
<name>A0A7S0CTT5_MICPS</name>
<proteinExistence type="predicted"/>
<dbReference type="InterPro" id="IPR019595">
    <property type="entry name" value="DUF2470"/>
</dbReference>
<gene>
    <name evidence="3" type="ORF">MSP1401_LOCUS2609</name>
</gene>
<dbReference type="PANTHER" id="PTHR13343">
    <property type="entry name" value="CREG1 PROTEIN"/>
    <property type="match status" value="1"/>
</dbReference>
<dbReference type="Gene3D" id="3.20.180.10">
    <property type="entry name" value="PNP-oxidase-like"/>
    <property type="match status" value="1"/>
</dbReference>
<dbReference type="SUPFAM" id="SSF50475">
    <property type="entry name" value="FMN-binding split barrel"/>
    <property type="match status" value="1"/>
</dbReference>
<evidence type="ECO:0000259" key="1">
    <source>
        <dbReference type="Pfam" id="PF10615"/>
    </source>
</evidence>
<organism evidence="3">
    <name type="scientific">Micromonas pusilla</name>
    <name type="common">Picoplanktonic green alga</name>
    <name type="synonym">Chromulina pusilla</name>
    <dbReference type="NCBI Taxonomy" id="38833"/>
    <lineage>
        <taxon>Eukaryota</taxon>
        <taxon>Viridiplantae</taxon>
        <taxon>Chlorophyta</taxon>
        <taxon>Mamiellophyceae</taxon>
        <taxon>Mamiellales</taxon>
        <taxon>Mamiellaceae</taxon>
        <taxon>Micromonas</taxon>
    </lineage>
</organism>
<accession>A0A7S0CTT5</accession>
<feature type="domain" description="DUF2470" evidence="1">
    <location>
        <begin position="228"/>
        <end position="303"/>
    </location>
</feature>
<dbReference type="InterPro" id="IPR055343">
    <property type="entry name" value="CREG_beta-barrel"/>
</dbReference>
<protein>
    <recommendedName>
        <fullName evidence="4">DUF2470 domain-containing protein</fullName>
    </recommendedName>
</protein>
<dbReference type="EMBL" id="HBEN01003216">
    <property type="protein sequence ID" value="CAD8433564.1"/>
    <property type="molecule type" value="Transcribed_RNA"/>
</dbReference>
<reference evidence="3" key="1">
    <citation type="submission" date="2021-01" db="EMBL/GenBank/DDBJ databases">
        <authorList>
            <person name="Corre E."/>
            <person name="Pelletier E."/>
            <person name="Niang G."/>
            <person name="Scheremetjew M."/>
            <person name="Finn R."/>
            <person name="Kale V."/>
            <person name="Holt S."/>
            <person name="Cochrane G."/>
            <person name="Meng A."/>
            <person name="Brown T."/>
            <person name="Cohen L."/>
        </authorList>
    </citation>
    <scope>NUCLEOTIDE SEQUENCE</scope>
    <source>
        <strain evidence="3">CCAC1681</strain>
    </source>
</reference>
<dbReference type="Pfam" id="PF13883">
    <property type="entry name" value="CREG_beta-barrel"/>
    <property type="match status" value="1"/>
</dbReference>
<dbReference type="Pfam" id="PF10615">
    <property type="entry name" value="DUF2470"/>
    <property type="match status" value="1"/>
</dbReference>